<keyword evidence="1" id="KW-0472">Membrane</keyword>
<feature type="transmembrane region" description="Helical" evidence="1">
    <location>
        <begin position="438"/>
        <end position="455"/>
    </location>
</feature>
<name>A0A4V5MX76_9ACTN</name>
<accession>A0A4V5MX76</accession>
<feature type="transmembrane region" description="Helical" evidence="1">
    <location>
        <begin position="344"/>
        <end position="363"/>
    </location>
</feature>
<proteinExistence type="predicted"/>
<dbReference type="PANTHER" id="PTHR30282:SF0">
    <property type="entry name" value="P-AMINOBENZOYL-GLUTAMATE TRANSPORT PROTEIN"/>
    <property type="match status" value="1"/>
</dbReference>
<evidence type="ECO:0000313" key="2">
    <source>
        <dbReference type="EMBL" id="TJZ99178.1"/>
    </source>
</evidence>
<feature type="transmembrane region" description="Helical" evidence="1">
    <location>
        <begin position="415"/>
        <end position="432"/>
    </location>
</feature>
<keyword evidence="1" id="KW-0812">Transmembrane</keyword>
<feature type="transmembrane region" description="Helical" evidence="1">
    <location>
        <begin position="213"/>
        <end position="235"/>
    </location>
</feature>
<feature type="transmembrane region" description="Helical" evidence="1">
    <location>
        <begin position="159"/>
        <end position="179"/>
    </location>
</feature>
<dbReference type="GO" id="GO:1902604">
    <property type="term" value="P:p-aminobenzoyl-glutamate transmembrane transport"/>
    <property type="evidence" value="ECO:0007669"/>
    <property type="project" value="InterPro"/>
</dbReference>
<dbReference type="RefSeq" id="WP_136730130.1">
    <property type="nucleotide sequence ID" value="NZ_SUMC01000115.1"/>
</dbReference>
<evidence type="ECO:0000256" key="1">
    <source>
        <dbReference type="SAM" id="Phobius"/>
    </source>
</evidence>
<keyword evidence="1" id="KW-1133">Transmembrane helix</keyword>
<dbReference type="GO" id="GO:0015558">
    <property type="term" value="F:secondary active p-aminobenzoyl-glutamate transmembrane transporter activity"/>
    <property type="evidence" value="ECO:0007669"/>
    <property type="project" value="InterPro"/>
</dbReference>
<comment type="caution">
    <text evidence="2">The sequence shown here is derived from an EMBL/GenBank/DDBJ whole genome shotgun (WGS) entry which is preliminary data.</text>
</comment>
<feature type="transmembrane region" description="Helical" evidence="1">
    <location>
        <begin position="263"/>
        <end position="284"/>
    </location>
</feature>
<evidence type="ECO:0000313" key="3">
    <source>
        <dbReference type="Proteomes" id="UP000305778"/>
    </source>
</evidence>
<organism evidence="2 3">
    <name type="scientific">Actinacidiphila oryziradicis</name>
    <dbReference type="NCBI Taxonomy" id="2571141"/>
    <lineage>
        <taxon>Bacteria</taxon>
        <taxon>Bacillati</taxon>
        <taxon>Actinomycetota</taxon>
        <taxon>Actinomycetes</taxon>
        <taxon>Kitasatosporales</taxon>
        <taxon>Streptomycetaceae</taxon>
        <taxon>Actinacidiphila</taxon>
    </lineage>
</organism>
<feature type="transmembrane region" description="Helical" evidence="1">
    <location>
        <begin position="476"/>
        <end position="495"/>
    </location>
</feature>
<feature type="transmembrane region" description="Helical" evidence="1">
    <location>
        <begin position="83"/>
        <end position="105"/>
    </location>
</feature>
<feature type="transmembrane region" description="Helical" evidence="1">
    <location>
        <begin position="26"/>
        <end position="48"/>
    </location>
</feature>
<feature type="transmembrane region" description="Helical" evidence="1">
    <location>
        <begin position="60"/>
        <end position="77"/>
    </location>
</feature>
<keyword evidence="3" id="KW-1185">Reference proteome</keyword>
<dbReference type="Pfam" id="PF03806">
    <property type="entry name" value="ABG_transport"/>
    <property type="match status" value="1"/>
</dbReference>
<protein>
    <submittedName>
        <fullName evidence="2">AbgT family transporter</fullName>
    </submittedName>
</protein>
<dbReference type="OrthoDB" id="3314392at2"/>
<dbReference type="AlphaFoldDB" id="A0A4V5MX76"/>
<dbReference type="EMBL" id="SUMC01000115">
    <property type="protein sequence ID" value="TJZ99178.1"/>
    <property type="molecule type" value="Genomic_DNA"/>
</dbReference>
<sequence length="508" mass="52895">MVTVATPTGSPGKTGQKPTRRVPGPLVILGALFLAIAVTSSILSVCGVSFTASGGKNTPILGFFSGAGLLNLLTGAITNFVDFPALGVTLTMVLGLGVAQGTGALETAVRIAFSRVPARIVPYGVAFLCCQGHVLSDGSFVLLPPLAMQIFKAKGRNPLAGLVAGLACVSVGYGGGLIFGTSDVGYTAVTESAAKLAGHVPGYVSNTGVTMNWFITSTIGIVLPLVLGWVTVHILEPRIAPITATDSDTLDQEVVITRAQHRAVAVGLTAVAAYIAVVLVWWLWPGSVLRGVGGALVQSPFLKNLVPILALAFVIFGMVYGRVAGIPQEQRKLLPLLTNSIREMSGFIVIVFVLAQVISVLTWSNLSSFFAVGIASGLDRIGITGYLALLAVAILTAVMSVFISGTALWGLEAPVMVPALMMTGLAPAGLQVAFRMAVMWGSVISPANVFIYFTYNEARKVDSGITIGWLIRRTSFFVPAAMLTWFAVLAVFYFAGIPVGPGVGLKLG</sequence>
<dbReference type="PANTHER" id="PTHR30282">
    <property type="entry name" value="P-AMINOBENZOYL GLUTAMATE TRANSPORTER"/>
    <property type="match status" value="1"/>
</dbReference>
<dbReference type="InterPro" id="IPR004697">
    <property type="entry name" value="AbgT"/>
</dbReference>
<dbReference type="Proteomes" id="UP000305778">
    <property type="component" value="Unassembled WGS sequence"/>
</dbReference>
<gene>
    <name evidence="2" type="ORF">FCI23_46870</name>
</gene>
<feature type="transmembrane region" description="Helical" evidence="1">
    <location>
        <begin position="304"/>
        <end position="323"/>
    </location>
</feature>
<feature type="transmembrane region" description="Helical" evidence="1">
    <location>
        <begin position="383"/>
        <end position="403"/>
    </location>
</feature>
<reference evidence="2 3" key="1">
    <citation type="submission" date="2019-04" db="EMBL/GenBank/DDBJ databases">
        <title>Streptomyces oryziradicis sp. nov., a novel actinomycete isolated from rhizosphere soil of rice (Oryza sativa L.).</title>
        <authorList>
            <person name="Li C."/>
        </authorList>
    </citation>
    <scope>NUCLEOTIDE SEQUENCE [LARGE SCALE GENOMIC DNA]</scope>
    <source>
        <strain evidence="2 3">NEAU-C40</strain>
    </source>
</reference>